<dbReference type="SMART" id="SM00397">
    <property type="entry name" value="t_SNARE"/>
    <property type="match status" value="1"/>
</dbReference>
<dbReference type="SMART" id="SM00312">
    <property type="entry name" value="PX"/>
    <property type="match status" value="1"/>
</dbReference>
<dbReference type="GO" id="GO:0016192">
    <property type="term" value="P:vesicle-mediated transport"/>
    <property type="evidence" value="ECO:0007669"/>
    <property type="project" value="UniProtKB-ARBA"/>
</dbReference>
<dbReference type="CDD" id="cd15858">
    <property type="entry name" value="SNARE_VAM7"/>
    <property type="match status" value="1"/>
</dbReference>
<dbReference type="GO" id="GO:0097576">
    <property type="term" value="P:vacuole fusion"/>
    <property type="evidence" value="ECO:0007669"/>
    <property type="project" value="UniProtKB-ARBA"/>
</dbReference>
<keyword evidence="12" id="KW-1185">Reference proteome</keyword>
<dbReference type="PROSITE" id="PS50195">
    <property type="entry name" value="PX"/>
    <property type="match status" value="1"/>
</dbReference>
<evidence type="ECO:0000259" key="10">
    <source>
        <dbReference type="PROSITE" id="PS50195"/>
    </source>
</evidence>
<comment type="subcellular location">
    <subcellularLocation>
        <location evidence="2">Cytoplasm</location>
    </subcellularLocation>
    <subcellularLocation>
        <location evidence="1">Vacuole</location>
    </subcellularLocation>
</comment>
<evidence type="ECO:0000313" key="12">
    <source>
        <dbReference type="Proteomes" id="UP000029445"/>
    </source>
</evidence>
<evidence type="ECO:0000256" key="1">
    <source>
        <dbReference type="ARBA" id="ARBA00004116"/>
    </source>
</evidence>
<dbReference type="AlphaFoldDB" id="A0A095D869"/>
<dbReference type="PANTHER" id="PTHR22999:SF23">
    <property type="entry name" value="SORTING NEXIN-16"/>
    <property type="match status" value="1"/>
</dbReference>
<dbReference type="GO" id="GO:0007034">
    <property type="term" value="P:vacuolar transport"/>
    <property type="evidence" value="ECO:0007669"/>
    <property type="project" value="UniProtKB-ARBA"/>
</dbReference>
<dbReference type="InterPro" id="IPR051837">
    <property type="entry name" value="SortingNexin/PXDomain-PKLike"/>
</dbReference>
<dbReference type="KEGG" id="cdeu:CNBG_3114"/>
<dbReference type="SUPFAM" id="SSF64268">
    <property type="entry name" value="PX domain"/>
    <property type="match status" value="1"/>
</dbReference>
<accession>A0A095D869</accession>
<dbReference type="OrthoDB" id="428895at2759"/>
<dbReference type="PROSITE" id="PS50192">
    <property type="entry name" value="T_SNARE"/>
    <property type="match status" value="1"/>
</dbReference>
<dbReference type="Pfam" id="PF00787">
    <property type="entry name" value="PX"/>
    <property type="match status" value="1"/>
</dbReference>
<dbReference type="Proteomes" id="UP000029445">
    <property type="component" value="Chromosome 1"/>
</dbReference>
<keyword evidence="3" id="KW-0963">Cytoplasm</keyword>
<dbReference type="GO" id="GO:0035091">
    <property type="term" value="F:phosphatidylinositol binding"/>
    <property type="evidence" value="ECO:0007669"/>
    <property type="project" value="InterPro"/>
</dbReference>
<evidence type="ECO:0000313" key="11">
    <source>
        <dbReference type="EMBL" id="KGB77276.1"/>
    </source>
</evidence>
<dbReference type="CDD" id="cd06897">
    <property type="entry name" value="PX_SNARE"/>
    <property type="match status" value="1"/>
</dbReference>
<feature type="region of interest" description="Disordered" evidence="8">
    <location>
        <begin position="52"/>
        <end position="76"/>
    </location>
</feature>
<evidence type="ECO:0000256" key="2">
    <source>
        <dbReference type="ARBA" id="ARBA00004496"/>
    </source>
</evidence>
<evidence type="ECO:0000256" key="5">
    <source>
        <dbReference type="ARBA" id="ARBA00023054"/>
    </source>
</evidence>
<feature type="domain" description="T-SNARE coiled-coil homology" evidence="9">
    <location>
        <begin position="307"/>
        <end position="369"/>
    </location>
</feature>
<dbReference type="STRING" id="294750.A0A095D869"/>
<dbReference type="Gene3D" id="3.30.1520.10">
    <property type="entry name" value="Phox-like domain"/>
    <property type="match status" value="1"/>
</dbReference>
<name>A0A095D869_CRYD2</name>
<dbReference type="SUPFAM" id="SSF58038">
    <property type="entry name" value="SNARE fusion complex"/>
    <property type="match status" value="1"/>
</dbReference>
<keyword evidence="4" id="KW-0926">Vacuole</keyword>
<dbReference type="PANTHER" id="PTHR22999">
    <property type="entry name" value="PX SERINE/THREONINE KINASE PXK"/>
    <property type="match status" value="1"/>
</dbReference>
<feature type="domain" description="PX" evidence="10">
    <location>
        <begin position="2"/>
        <end position="119"/>
    </location>
</feature>
<dbReference type="EMBL" id="CP025759">
    <property type="protein sequence ID" value="KGB77276.1"/>
    <property type="molecule type" value="Genomic_DNA"/>
</dbReference>
<feature type="compositionally biased region" description="Gly residues" evidence="8">
    <location>
        <begin position="243"/>
        <end position="255"/>
    </location>
</feature>
<reference evidence="11 12" key="2">
    <citation type="journal article" date="2018" name="Proc. Natl. Acad. Sci.">
        <title>RNAi is a critical determinant of centromere evolution in closely related fungi.</title>
        <authorList>
            <person name="Yadav V."/>
            <person name="Sun S."/>
            <person name="Billmyre R.B."/>
            <person name="Thimmappa B.C."/>
            <person name="Shea T."/>
            <person name="Lintner R."/>
            <person name="Bakkeren G."/>
            <person name="Cuomo C.A."/>
            <person name="Heitman J."/>
            <person name="Sanyal K."/>
        </authorList>
    </citation>
    <scope>NUCLEOTIDE SEQUENCE [LARGE SCALE GENOMIC DNA]</scope>
    <source>
        <strain evidence="11 12">R265</strain>
    </source>
</reference>
<comment type="function">
    <text evidence="6">Essential for proper morphogenesis of the vacuole. May exist as structural reinforcement on the surface of the vacuolar membrane and be required for maintenance against rupture by osmotic pressure.</text>
</comment>
<dbReference type="FunFam" id="1.20.5.110:FF:000058">
    <property type="entry name" value="VAM7p Vacuolar SNARE protein"/>
    <property type="match status" value="1"/>
</dbReference>
<feature type="region of interest" description="Disordered" evidence="8">
    <location>
        <begin position="231"/>
        <end position="298"/>
    </location>
</feature>
<dbReference type="HOGENOM" id="CLU_033748_0_0_1"/>
<organism evidence="11 12">
    <name type="scientific">Cryptococcus deuterogattii (strain R265)</name>
    <name type="common">Cryptococcus gattii VGII (strain R265)</name>
    <dbReference type="NCBI Taxonomy" id="294750"/>
    <lineage>
        <taxon>Eukaryota</taxon>
        <taxon>Fungi</taxon>
        <taxon>Dikarya</taxon>
        <taxon>Basidiomycota</taxon>
        <taxon>Agaricomycotina</taxon>
        <taxon>Tremellomycetes</taxon>
        <taxon>Tremellales</taxon>
        <taxon>Cryptococcaceae</taxon>
        <taxon>Cryptococcus</taxon>
        <taxon>Cryptococcus gattii species complex</taxon>
    </lineage>
</organism>
<dbReference type="InterPro" id="IPR036871">
    <property type="entry name" value="PX_dom_sf"/>
</dbReference>
<evidence type="ECO:0000256" key="8">
    <source>
        <dbReference type="SAM" id="MobiDB-lite"/>
    </source>
</evidence>
<dbReference type="InterPro" id="IPR001683">
    <property type="entry name" value="PX_dom"/>
</dbReference>
<reference evidence="11 12" key="1">
    <citation type="journal article" date="2011" name="MBio">
        <title>Genome variation in Cryptococcus gattii, an emerging pathogen of immunocompetent hosts.</title>
        <authorList>
            <person name="D'Souza C.A."/>
            <person name="Kronstad J.W."/>
            <person name="Taylor G."/>
            <person name="Warren R."/>
            <person name="Yuen M."/>
            <person name="Hu G."/>
            <person name="Jung W.H."/>
            <person name="Sham A."/>
            <person name="Kidd S.E."/>
            <person name="Tangen K."/>
            <person name="Lee N."/>
            <person name="Zeilmaker T."/>
            <person name="Sawkins J."/>
            <person name="McVicker G."/>
            <person name="Shah S."/>
            <person name="Gnerre S."/>
            <person name="Griggs A."/>
            <person name="Zeng Q."/>
            <person name="Bartlett K."/>
            <person name="Li W."/>
            <person name="Wang X."/>
            <person name="Heitman J."/>
            <person name="Stajich J.E."/>
            <person name="Fraser J.A."/>
            <person name="Meyer W."/>
            <person name="Carter D."/>
            <person name="Schein J."/>
            <person name="Krzywinski M."/>
            <person name="Kwon-Chung K.J."/>
            <person name="Varma A."/>
            <person name="Wang J."/>
            <person name="Brunham R."/>
            <person name="Fyfe M."/>
            <person name="Ouellette B.F."/>
            <person name="Siddiqui A."/>
            <person name="Marra M."/>
            <person name="Jones S."/>
            <person name="Holt R."/>
            <person name="Birren B.W."/>
            <person name="Galagan J.E."/>
            <person name="Cuomo C.A."/>
        </authorList>
    </citation>
    <scope>NUCLEOTIDE SEQUENCE [LARGE SCALE GENOMIC DNA]</scope>
    <source>
        <strain evidence="11 12">R265</strain>
    </source>
</reference>
<evidence type="ECO:0000259" key="9">
    <source>
        <dbReference type="PROSITE" id="PS50192"/>
    </source>
</evidence>
<keyword evidence="5 7" id="KW-0175">Coiled coil</keyword>
<sequence length="370" mass="41121">MSDIQDISIISTKEVDTPKPHTVYVIQVTTPTRTWTVSRRYNDFVALHAELKSSTGQEPPSPLPPKTWGGLSLGKNNQDKVRERKPLLEQYLRSILNTKSHLWRSAYTFSDFLSVPSHTNSSNSSHPKAGAKFTPQSWLLEHAALQTVLRSARSALLKRDALASMSNATGSRSAAVEAKRHLKEVGNRLEILEKGLTQLRDIGEGEMRRREELVEGLKVERESLARMAEAGVRTAPSFSGNGTTPGSGTTAGSGADGRRGEASPWTLPGQPMPGALPSGRVFGARQPPQETEQTRPLDDRQLLQLQTDTMAQQDDQLQNLSRLLQTQRRMGEEIHQEIESQNELLEHIEQDVDKTGRKLGKAKREMNRLN</sequence>
<dbReference type="RefSeq" id="XP_062883100.1">
    <property type="nucleotide sequence ID" value="XM_063027145.1"/>
</dbReference>
<evidence type="ECO:0000256" key="4">
    <source>
        <dbReference type="ARBA" id="ARBA00022554"/>
    </source>
</evidence>
<dbReference type="VEuPathDB" id="FungiDB:CNBG_3114"/>
<dbReference type="OMA" id="QASVRSW"/>
<evidence type="ECO:0000256" key="3">
    <source>
        <dbReference type="ARBA" id="ARBA00022490"/>
    </source>
</evidence>
<dbReference type="GeneID" id="88179420"/>
<evidence type="ECO:0008006" key="13">
    <source>
        <dbReference type="Google" id="ProtNLM"/>
    </source>
</evidence>
<feature type="coiled-coil region" evidence="7">
    <location>
        <begin position="310"/>
        <end position="365"/>
    </location>
</feature>
<evidence type="ECO:0000256" key="6">
    <source>
        <dbReference type="ARBA" id="ARBA00054927"/>
    </source>
</evidence>
<dbReference type="Gene3D" id="1.20.5.110">
    <property type="match status" value="1"/>
</dbReference>
<proteinExistence type="predicted"/>
<gene>
    <name evidence="11" type="ORF">CNBG_3114</name>
</gene>
<dbReference type="InterPro" id="IPR000727">
    <property type="entry name" value="T_SNARE_dom"/>
</dbReference>
<protein>
    <recommendedName>
        <fullName evidence="13">Syntaxin</fullName>
    </recommendedName>
</protein>
<evidence type="ECO:0000256" key="7">
    <source>
        <dbReference type="SAM" id="Coils"/>
    </source>
</evidence>
<dbReference type="GO" id="GO:0000329">
    <property type="term" value="C:fungal-type vacuole membrane"/>
    <property type="evidence" value="ECO:0007669"/>
    <property type="project" value="UniProtKB-ARBA"/>
</dbReference>